<sequence length="388" mass="45831">MSDLISKAVSNFYDKITEYCLPIINPNSQESREPNKRLLLNKSSKSQSQHAIQKIIATSSNQSPPNTGTTLQFSFGQNNQPKDNESIQPSSLMNKTIDQQESYNDMININQLINQKKKELNAENKYFLQEISRIRCNYPLSLLENFEMKSKIRNKFQKERKSTTSSQDKYEKCWDETLKEINKDSKDFEQLIEQSKRFKRIERPKPLRSQVFSRIREHENQYFKQRSESIIKQMKQRQIQVVDEVSAQIEQVQLLKKEQQYQRSKEREEGKQEIIKSLKFKEQGKLLKLLQNKSSNRHLQLSRKILEKSDDGIHSFSKRNKIRSISFNCVLPTIDLKQDEGLIQTIVQQQHQTNHKFIEKPNFKRKSLIVNQINSNPYQDLSKLIRCS</sequence>
<dbReference type="InParanoid" id="A0DP91"/>
<organism evidence="2 3">
    <name type="scientific">Paramecium tetraurelia</name>
    <dbReference type="NCBI Taxonomy" id="5888"/>
    <lineage>
        <taxon>Eukaryota</taxon>
        <taxon>Sar</taxon>
        <taxon>Alveolata</taxon>
        <taxon>Ciliophora</taxon>
        <taxon>Intramacronucleata</taxon>
        <taxon>Oligohymenophorea</taxon>
        <taxon>Peniculida</taxon>
        <taxon>Parameciidae</taxon>
        <taxon>Paramecium</taxon>
    </lineage>
</organism>
<name>A0DP91_PARTE</name>
<dbReference type="OMA" id="RSISFNC"/>
<dbReference type="RefSeq" id="XP_001452255.1">
    <property type="nucleotide sequence ID" value="XM_001452218.1"/>
</dbReference>
<dbReference type="EMBL" id="CT868529">
    <property type="protein sequence ID" value="CAK84858.1"/>
    <property type="molecule type" value="Genomic_DNA"/>
</dbReference>
<dbReference type="GeneID" id="5038040"/>
<dbReference type="KEGG" id="ptm:GSPATT00019040001"/>
<dbReference type="HOGENOM" id="CLU_795584_0_0_1"/>
<keyword evidence="3" id="KW-1185">Reference proteome</keyword>
<gene>
    <name evidence="2" type="ORF">GSPATT00019040001</name>
</gene>
<evidence type="ECO:0000313" key="2">
    <source>
        <dbReference type="EMBL" id="CAK84858.1"/>
    </source>
</evidence>
<accession>A0DP91</accession>
<evidence type="ECO:0000313" key="3">
    <source>
        <dbReference type="Proteomes" id="UP000000600"/>
    </source>
</evidence>
<proteinExistence type="predicted"/>
<evidence type="ECO:0000256" key="1">
    <source>
        <dbReference type="SAM" id="MobiDB-lite"/>
    </source>
</evidence>
<dbReference type="OrthoDB" id="304191at2759"/>
<feature type="region of interest" description="Disordered" evidence="1">
    <location>
        <begin position="50"/>
        <end position="69"/>
    </location>
</feature>
<dbReference type="Proteomes" id="UP000000600">
    <property type="component" value="Unassembled WGS sequence"/>
</dbReference>
<reference evidence="2 3" key="1">
    <citation type="journal article" date="2006" name="Nature">
        <title>Global trends of whole-genome duplications revealed by the ciliate Paramecium tetraurelia.</title>
        <authorList>
            <consortium name="Genoscope"/>
            <person name="Aury J.-M."/>
            <person name="Jaillon O."/>
            <person name="Duret L."/>
            <person name="Noel B."/>
            <person name="Jubin C."/>
            <person name="Porcel B.M."/>
            <person name="Segurens B."/>
            <person name="Daubin V."/>
            <person name="Anthouard V."/>
            <person name="Aiach N."/>
            <person name="Arnaiz O."/>
            <person name="Billaut A."/>
            <person name="Beisson J."/>
            <person name="Blanc I."/>
            <person name="Bouhouche K."/>
            <person name="Camara F."/>
            <person name="Duharcourt S."/>
            <person name="Guigo R."/>
            <person name="Gogendeau D."/>
            <person name="Katinka M."/>
            <person name="Keller A.-M."/>
            <person name="Kissmehl R."/>
            <person name="Klotz C."/>
            <person name="Koll F."/>
            <person name="Le Moue A."/>
            <person name="Lepere C."/>
            <person name="Malinsky S."/>
            <person name="Nowacki M."/>
            <person name="Nowak J.K."/>
            <person name="Plattner H."/>
            <person name="Poulain J."/>
            <person name="Ruiz F."/>
            <person name="Serrano V."/>
            <person name="Zagulski M."/>
            <person name="Dessen P."/>
            <person name="Betermier M."/>
            <person name="Weissenbach J."/>
            <person name="Scarpelli C."/>
            <person name="Schachter V."/>
            <person name="Sperling L."/>
            <person name="Meyer E."/>
            <person name="Cohen J."/>
            <person name="Wincker P."/>
        </authorList>
    </citation>
    <scope>NUCLEOTIDE SEQUENCE [LARGE SCALE GENOMIC DNA]</scope>
    <source>
        <strain evidence="2 3">Stock d4-2</strain>
    </source>
</reference>
<dbReference type="AlphaFoldDB" id="A0DP91"/>
<feature type="compositionally biased region" description="Polar residues" evidence="1">
    <location>
        <begin position="56"/>
        <end position="69"/>
    </location>
</feature>
<protein>
    <submittedName>
        <fullName evidence="2">Uncharacterized protein</fullName>
    </submittedName>
</protein>